<organism evidence="12 13">
    <name type="scientific">Seminavis robusta</name>
    <dbReference type="NCBI Taxonomy" id="568900"/>
    <lineage>
        <taxon>Eukaryota</taxon>
        <taxon>Sar</taxon>
        <taxon>Stramenopiles</taxon>
        <taxon>Ochrophyta</taxon>
        <taxon>Bacillariophyta</taxon>
        <taxon>Bacillariophyceae</taxon>
        <taxon>Bacillariophycidae</taxon>
        <taxon>Naviculales</taxon>
        <taxon>Naviculaceae</taxon>
        <taxon>Seminavis</taxon>
    </lineage>
</organism>
<feature type="transmembrane region" description="Helical" evidence="10">
    <location>
        <begin position="833"/>
        <end position="851"/>
    </location>
</feature>
<feature type="region of interest" description="Disordered" evidence="9">
    <location>
        <begin position="1"/>
        <end position="27"/>
    </location>
</feature>
<dbReference type="Proteomes" id="UP001153069">
    <property type="component" value="Unassembled WGS sequence"/>
</dbReference>
<keyword evidence="7" id="KW-0325">Glycoprotein</keyword>
<sequence length="1256" mass="138546">MKRRRQRQAWRDSSPCSPGKEEEEVPLRDTSNSLFVAKEPVKHTLYDNHHLAVVKFFDSCEGTTMAANSGDTADATYNGSVEQETAMMTTLSAERSGSSSSKRPPRSSVKSSFFVSKLPLRRVHVVLLVTLLWMGVMTRTAQAQGSTSFPSLAPSIHSTTNNSVPTPNPSPLMYAWAFDQSERRETPVPSVAPSLAASSIVYDDFDQFPQCNRTTQEMIALDADVQVEPCILFDIAPQRLQIIPYRTQIITIVQVTPATSCRDARDGATTSVELLNQQNDGRGIAIGFQKDYHIQLRFVSLIAGNPDQMGRDLYGLHHAAVLTSAITHLKASYIVGACSWVSSFEKEPALLTNTMVLSQVGPPGFYKDQNPYVFGVHINSDEYPIPAVRALGFSAVAAPKDSPQSLSQQPVIVIYRTHSEFFRSTCESAVRTAKEFGFTNVTEVIYDPEGDHDNDGVFNQVDEDFLRGIADDTCPPGSGAHGDAFNPAIFACFLAEQDVVLRRWQENGCRPISLWLTAATWGWAAINPTVVPHMQGGGQWHEAFLYSDRFFESGKDVLVYNEQKFGYYGSYDTVVAYAIPMIFAQHMEAFYRVVDDPDPDADFYTEEGYERLRRAMVVINTQTIFGPLAYNEDQRNIGRGAAGTQWQMQSTGEDGEEEELRNVLVSPANQAEAVITLPAPSAVNCTPGNYVNETLVITGDAILGDKCEQCSVDSFMAISNQQLECMACPEGSTTDGSTGATNCIVENDNLLSPGTLAFGYLAATTTWVLSLGFTYWIVKHRKDPVVLLSQFEFLVLICLGAIISSSTIFALGAQAGSDEDTTAASRACQAAPFLYTTGWVLQYASLSAKSIRLYKIMTLGRRVKVTVMETASIVAAILALDWIVVIVWTIAHPLEYVREVVSVEVDDVNHVTTINTRGSCAMVDGPSIWAFVGPIIGIHAALMIGTNVILYYIRTMSDRYQEQKYVALASVFVCEVLVIGLPVVISVNEDPVAVFIVLSGVIALNDIGMLCFVFVPKIKFRRKGIQDGVSFGETILKSTHKKANVRESVIRSSFQAPSMSNLNVSSASANRSSNVDLLPSIIDGDEDEDESEKNGPSALEQAVRDDWKRSLVEDTDTRTPPTEDDNDEDEGERGDNSSNAEPNDKYEEVKLRNYTLELEMEELRGREKALRKRVKKLEELLVKKNDQELNRNRGSNNSSRLLDPRRSRSRNSSSKTLLTGNLLKANGSNRDVLPVKDSWLENSLSSVLNDDEDKSE</sequence>
<name>A0A9N8E486_9STRA</name>
<feature type="compositionally biased region" description="Low complexity" evidence="9">
    <location>
        <begin position="1192"/>
        <end position="1201"/>
    </location>
</feature>
<dbReference type="InterPro" id="IPR002455">
    <property type="entry name" value="GPCR3_GABA-B"/>
</dbReference>
<evidence type="ECO:0000256" key="9">
    <source>
        <dbReference type="SAM" id="MobiDB-lite"/>
    </source>
</evidence>
<dbReference type="CDD" id="cd15047">
    <property type="entry name" value="7tmC_GABA-B-like"/>
    <property type="match status" value="1"/>
</dbReference>
<reference evidence="12" key="1">
    <citation type="submission" date="2020-06" db="EMBL/GenBank/DDBJ databases">
        <authorList>
            <consortium name="Plant Systems Biology data submission"/>
        </authorList>
    </citation>
    <scope>NUCLEOTIDE SEQUENCE</scope>
    <source>
        <strain evidence="12">D6</strain>
    </source>
</reference>
<feature type="transmembrane region" description="Helical" evidence="10">
    <location>
        <begin position="928"/>
        <end position="953"/>
    </location>
</feature>
<dbReference type="GO" id="GO:0004965">
    <property type="term" value="F:G protein-coupled GABA receptor activity"/>
    <property type="evidence" value="ECO:0007669"/>
    <property type="project" value="InterPro"/>
</dbReference>
<comment type="caution">
    <text evidence="12">The sequence shown here is derived from an EMBL/GenBank/DDBJ whole genome shotgun (WGS) entry which is preliminary data.</text>
</comment>
<evidence type="ECO:0000256" key="3">
    <source>
        <dbReference type="ARBA" id="ARBA00022989"/>
    </source>
</evidence>
<dbReference type="Gene3D" id="2.10.50.10">
    <property type="entry name" value="Tumor Necrosis Factor Receptor, subunit A, domain 2"/>
    <property type="match status" value="1"/>
</dbReference>
<feature type="compositionally biased region" description="Acidic residues" evidence="9">
    <location>
        <begin position="1122"/>
        <end position="1132"/>
    </location>
</feature>
<feature type="compositionally biased region" description="Basic and acidic residues" evidence="9">
    <location>
        <begin position="1102"/>
        <end position="1117"/>
    </location>
</feature>
<keyword evidence="6 12" id="KW-0675">Receptor</keyword>
<evidence type="ECO:0000256" key="1">
    <source>
        <dbReference type="ARBA" id="ARBA00004141"/>
    </source>
</evidence>
<keyword evidence="13" id="KW-1185">Reference proteome</keyword>
<dbReference type="PANTHER" id="PTHR10519">
    <property type="entry name" value="GABA-B RECEPTOR"/>
    <property type="match status" value="1"/>
</dbReference>
<evidence type="ECO:0000256" key="4">
    <source>
        <dbReference type="ARBA" id="ARBA00023040"/>
    </source>
</evidence>
<dbReference type="OrthoDB" id="40097at2759"/>
<dbReference type="Pfam" id="PF00003">
    <property type="entry name" value="7tm_3"/>
    <property type="match status" value="1"/>
</dbReference>
<feature type="transmembrane region" description="Helical" evidence="10">
    <location>
        <begin position="993"/>
        <end position="1015"/>
    </location>
</feature>
<keyword evidence="8" id="KW-0807">Transducer</keyword>
<protein>
    <submittedName>
        <fullName evidence="12">Gamma-aminobutyric acid (GABA) B receptor</fullName>
    </submittedName>
</protein>
<feature type="region of interest" description="Disordered" evidence="9">
    <location>
        <begin position="1187"/>
        <end position="1236"/>
    </location>
</feature>
<evidence type="ECO:0000256" key="5">
    <source>
        <dbReference type="ARBA" id="ARBA00023136"/>
    </source>
</evidence>
<accession>A0A9N8E486</accession>
<feature type="transmembrane region" description="Helical" evidence="10">
    <location>
        <begin position="965"/>
        <end position="987"/>
    </location>
</feature>
<gene>
    <name evidence="12" type="ORF">SEMRO_507_G156520.1</name>
</gene>
<dbReference type="PROSITE" id="PS50259">
    <property type="entry name" value="G_PROTEIN_RECEP_F3_4"/>
    <property type="match status" value="1"/>
</dbReference>
<evidence type="ECO:0000259" key="11">
    <source>
        <dbReference type="PROSITE" id="PS50259"/>
    </source>
</evidence>
<feature type="compositionally biased region" description="Low complexity" evidence="9">
    <location>
        <begin position="98"/>
        <end position="109"/>
    </location>
</feature>
<keyword evidence="2 10" id="KW-0812">Transmembrane</keyword>
<feature type="transmembrane region" description="Helical" evidence="10">
    <location>
        <begin position="757"/>
        <end position="778"/>
    </location>
</feature>
<dbReference type="GO" id="GO:0038039">
    <property type="term" value="C:G protein-coupled receptor heterodimeric complex"/>
    <property type="evidence" value="ECO:0007669"/>
    <property type="project" value="TreeGrafter"/>
</dbReference>
<evidence type="ECO:0000313" key="13">
    <source>
        <dbReference type="Proteomes" id="UP001153069"/>
    </source>
</evidence>
<evidence type="ECO:0000256" key="2">
    <source>
        <dbReference type="ARBA" id="ARBA00022692"/>
    </source>
</evidence>
<keyword evidence="4" id="KW-0297">G-protein coupled receptor</keyword>
<dbReference type="EMBL" id="CAICTM010000506">
    <property type="protein sequence ID" value="CAB9511865.1"/>
    <property type="molecule type" value="Genomic_DNA"/>
</dbReference>
<dbReference type="AlphaFoldDB" id="A0A9N8E486"/>
<dbReference type="InterPro" id="IPR017978">
    <property type="entry name" value="GPCR_3_C"/>
</dbReference>
<evidence type="ECO:0000256" key="10">
    <source>
        <dbReference type="SAM" id="Phobius"/>
    </source>
</evidence>
<dbReference type="PANTHER" id="PTHR10519:SF20">
    <property type="entry name" value="G-PROTEIN COUPLED RECEPTOR 156-RELATED"/>
    <property type="match status" value="1"/>
</dbReference>
<feature type="region of interest" description="Disordered" evidence="9">
    <location>
        <begin position="90"/>
        <end position="109"/>
    </location>
</feature>
<keyword evidence="5 10" id="KW-0472">Membrane</keyword>
<feature type="transmembrane region" description="Helical" evidence="10">
    <location>
        <begin position="871"/>
        <end position="891"/>
    </location>
</feature>
<feature type="transmembrane region" description="Helical" evidence="10">
    <location>
        <begin position="790"/>
        <end position="813"/>
    </location>
</feature>
<comment type="subcellular location">
    <subcellularLocation>
        <location evidence="1">Membrane</location>
        <topology evidence="1">Multi-pass membrane protein</topology>
    </subcellularLocation>
</comment>
<evidence type="ECO:0000313" key="12">
    <source>
        <dbReference type="EMBL" id="CAB9511865.1"/>
    </source>
</evidence>
<proteinExistence type="predicted"/>
<evidence type="ECO:0000256" key="7">
    <source>
        <dbReference type="ARBA" id="ARBA00023180"/>
    </source>
</evidence>
<keyword evidence="3 10" id="KW-1133">Transmembrane helix</keyword>
<evidence type="ECO:0000256" key="8">
    <source>
        <dbReference type="ARBA" id="ARBA00023224"/>
    </source>
</evidence>
<feature type="domain" description="G-protein coupled receptors family 3 profile" evidence="11">
    <location>
        <begin position="827"/>
        <end position="1018"/>
    </location>
</feature>
<feature type="region of interest" description="Disordered" evidence="9">
    <location>
        <begin position="1076"/>
        <end position="1148"/>
    </location>
</feature>
<evidence type="ECO:0000256" key="6">
    <source>
        <dbReference type="ARBA" id="ARBA00023170"/>
    </source>
</evidence>